<organism evidence="2 3">
    <name type="scientific">Trapa incisa</name>
    <dbReference type="NCBI Taxonomy" id="236973"/>
    <lineage>
        <taxon>Eukaryota</taxon>
        <taxon>Viridiplantae</taxon>
        <taxon>Streptophyta</taxon>
        <taxon>Embryophyta</taxon>
        <taxon>Tracheophyta</taxon>
        <taxon>Spermatophyta</taxon>
        <taxon>Magnoliopsida</taxon>
        <taxon>eudicotyledons</taxon>
        <taxon>Gunneridae</taxon>
        <taxon>Pentapetalae</taxon>
        <taxon>rosids</taxon>
        <taxon>malvids</taxon>
        <taxon>Myrtales</taxon>
        <taxon>Lythraceae</taxon>
        <taxon>Trapa</taxon>
    </lineage>
</organism>
<feature type="compositionally biased region" description="Acidic residues" evidence="1">
    <location>
        <begin position="21"/>
        <end position="66"/>
    </location>
</feature>
<gene>
    <name evidence="2" type="ORF">SAY87_014797</name>
</gene>
<sequence>MHEVMPFLLERSRIVGPGEGNDGEAYESDNADSYQDENYFEVDSYEDEEDVEDAHEDYSTEDDYLS</sequence>
<accession>A0AAN7GKK7</accession>
<reference evidence="2 3" key="1">
    <citation type="journal article" date="2023" name="Hortic Res">
        <title>Pangenome of water caltrop reveals structural variations and asymmetric subgenome divergence after allopolyploidization.</title>
        <authorList>
            <person name="Zhang X."/>
            <person name="Chen Y."/>
            <person name="Wang L."/>
            <person name="Yuan Y."/>
            <person name="Fang M."/>
            <person name="Shi L."/>
            <person name="Lu R."/>
            <person name="Comes H.P."/>
            <person name="Ma Y."/>
            <person name="Chen Y."/>
            <person name="Huang G."/>
            <person name="Zhou Y."/>
            <person name="Zheng Z."/>
            <person name="Qiu Y."/>
        </authorList>
    </citation>
    <scope>NUCLEOTIDE SEQUENCE [LARGE SCALE GENOMIC DNA]</scope>
    <source>
        <tissue evidence="2">Roots</tissue>
    </source>
</reference>
<comment type="caution">
    <text evidence="2">The sequence shown here is derived from an EMBL/GenBank/DDBJ whole genome shotgun (WGS) entry which is preliminary data.</text>
</comment>
<dbReference type="Proteomes" id="UP001345219">
    <property type="component" value="Chromosome 12"/>
</dbReference>
<evidence type="ECO:0000313" key="3">
    <source>
        <dbReference type="Proteomes" id="UP001345219"/>
    </source>
</evidence>
<proteinExistence type="predicted"/>
<name>A0AAN7GKK7_9MYRT</name>
<evidence type="ECO:0000313" key="2">
    <source>
        <dbReference type="EMBL" id="KAK4748211.1"/>
    </source>
</evidence>
<evidence type="ECO:0000256" key="1">
    <source>
        <dbReference type="SAM" id="MobiDB-lite"/>
    </source>
</evidence>
<feature type="region of interest" description="Disordered" evidence="1">
    <location>
        <begin position="13"/>
        <end position="66"/>
    </location>
</feature>
<dbReference type="AlphaFoldDB" id="A0AAN7GKK7"/>
<keyword evidence="3" id="KW-1185">Reference proteome</keyword>
<protein>
    <submittedName>
        <fullName evidence="2">Uncharacterized protein</fullName>
    </submittedName>
</protein>
<dbReference type="EMBL" id="JAXIOK010000019">
    <property type="protein sequence ID" value="KAK4748211.1"/>
    <property type="molecule type" value="Genomic_DNA"/>
</dbReference>